<dbReference type="InterPro" id="IPR021641">
    <property type="entry name" value="DUF3245"/>
</dbReference>
<reference evidence="2" key="1">
    <citation type="journal article" date="2021" name="New Phytol.">
        <title>Evolutionary innovations through gain and loss of genes in the ectomycorrhizal Boletales.</title>
        <authorList>
            <person name="Wu G."/>
            <person name="Miyauchi S."/>
            <person name="Morin E."/>
            <person name="Kuo A."/>
            <person name="Drula E."/>
            <person name="Varga T."/>
            <person name="Kohler A."/>
            <person name="Feng B."/>
            <person name="Cao Y."/>
            <person name="Lipzen A."/>
            <person name="Daum C."/>
            <person name="Hundley H."/>
            <person name="Pangilinan J."/>
            <person name="Johnson J."/>
            <person name="Barry K."/>
            <person name="LaButti K."/>
            <person name="Ng V."/>
            <person name="Ahrendt S."/>
            <person name="Min B."/>
            <person name="Choi I.G."/>
            <person name="Park H."/>
            <person name="Plett J.M."/>
            <person name="Magnuson J."/>
            <person name="Spatafora J.W."/>
            <person name="Nagy L.G."/>
            <person name="Henrissat B."/>
            <person name="Grigoriev I.V."/>
            <person name="Yang Z.L."/>
            <person name="Xu J."/>
            <person name="Martin F.M."/>
        </authorList>
    </citation>
    <scope>NUCLEOTIDE SEQUENCE</scope>
    <source>
        <strain evidence="2">KKN 215</strain>
    </source>
</reference>
<dbReference type="Pfam" id="PF11595">
    <property type="entry name" value="DUF3245"/>
    <property type="match status" value="1"/>
</dbReference>
<dbReference type="EMBL" id="JAEVFJ010000003">
    <property type="protein sequence ID" value="KAH8106041.1"/>
    <property type="molecule type" value="Genomic_DNA"/>
</dbReference>
<feature type="region of interest" description="Disordered" evidence="1">
    <location>
        <begin position="32"/>
        <end position="299"/>
    </location>
</feature>
<sequence>MAELDNDDNVDLEALQAQIDLSLSHTKNLVSSWLKPAYGSNSSSRKGDQDKEIEELLRRPPRLGVGAPVPASTGALAVEGVKLKSKLTGKKRQREAEEADPSTAARDSEDEGESRGRAIQKKPKLDPFASTHGKKKKNHAEKVTSVASVQEEHTHLLKPVPSTPKKQVQAVGSPSELQPSGNKNKNKKHKTEGTDNVYTVNTSPLKHPSPTDCPHQESQSEVRTTATPIVTGAGPVSPSPKKQKETTFPGSESILNLNGPPSSNAEDTPSPKKKRNRQKKKKKKSGKAPNTKTEQDMES</sequence>
<evidence type="ECO:0000313" key="3">
    <source>
        <dbReference type="Proteomes" id="UP000813824"/>
    </source>
</evidence>
<feature type="compositionally biased region" description="Basic residues" evidence="1">
    <location>
        <begin position="83"/>
        <end position="93"/>
    </location>
</feature>
<keyword evidence="3" id="KW-1185">Reference proteome</keyword>
<feature type="compositionally biased region" description="Basic and acidic residues" evidence="1">
    <location>
        <begin position="45"/>
        <end position="58"/>
    </location>
</feature>
<dbReference type="AlphaFoldDB" id="A0A8K0UXE7"/>
<protein>
    <submittedName>
        <fullName evidence="2">Uncharacterized protein</fullName>
    </submittedName>
</protein>
<name>A0A8K0UXE7_9AGAR</name>
<gene>
    <name evidence="2" type="ORF">BXZ70DRAFT_412379</name>
</gene>
<feature type="compositionally biased region" description="Polar residues" evidence="1">
    <location>
        <begin position="164"/>
        <end position="183"/>
    </location>
</feature>
<feature type="compositionally biased region" description="Basic residues" evidence="1">
    <location>
        <begin position="271"/>
        <end position="286"/>
    </location>
</feature>
<evidence type="ECO:0000313" key="2">
    <source>
        <dbReference type="EMBL" id="KAH8106041.1"/>
    </source>
</evidence>
<proteinExistence type="predicted"/>
<accession>A0A8K0UXE7</accession>
<dbReference type="Proteomes" id="UP000813824">
    <property type="component" value="Unassembled WGS sequence"/>
</dbReference>
<comment type="caution">
    <text evidence="2">The sequence shown here is derived from an EMBL/GenBank/DDBJ whole genome shotgun (WGS) entry which is preliminary data.</text>
</comment>
<organism evidence="2 3">
    <name type="scientific">Cristinia sonorae</name>
    <dbReference type="NCBI Taxonomy" id="1940300"/>
    <lineage>
        <taxon>Eukaryota</taxon>
        <taxon>Fungi</taxon>
        <taxon>Dikarya</taxon>
        <taxon>Basidiomycota</taxon>
        <taxon>Agaricomycotina</taxon>
        <taxon>Agaricomycetes</taxon>
        <taxon>Agaricomycetidae</taxon>
        <taxon>Agaricales</taxon>
        <taxon>Pleurotineae</taxon>
        <taxon>Stephanosporaceae</taxon>
        <taxon>Cristinia</taxon>
    </lineage>
</organism>
<dbReference type="OrthoDB" id="3438340at2759"/>
<evidence type="ECO:0000256" key="1">
    <source>
        <dbReference type="SAM" id="MobiDB-lite"/>
    </source>
</evidence>
<feature type="compositionally biased region" description="Polar residues" evidence="1">
    <location>
        <begin position="246"/>
        <end position="267"/>
    </location>
</feature>
<feature type="compositionally biased region" description="Polar residues" evidence="1">
    <location>
        <begin position="194"/>
        <end position="204"/>
    </location>
</feature>